<dbReference type="EMBL" id="JACRSX010000028">
    <property type="protein sequence ID" value="MBC8563579.1"/>
    <property type="molecule type" value="Genomic_DNA"/>
</dbReference>
<dbReference type="InterPro" id="IPR035895">
    <property type="entry name" value="HPr-like_sf"/>
</dbReference>
<reference evidence="2 3" key="1">
    <citation type="submission" date="2020-08" db="EMBL/GenBank/DDBJ databases">
        <title>Genome public.</title>
        <authorList>
            <person name="Liu C."/>
            <person name="Sun Q."/>
        </authorList>
    </citation>
    <scope>NUCLEOTIDE SEQUENCE [LARGE SCALE GENOMIC DNA]</scope>
    <source>
        <strain evidence="2 3">NSJ-37</strain>
    </source>
</reference>
<keyword evidence="3" id="KW-1185">Reference proteome</keyword>
<dbReference type="Pfam" id="PF00381">
    <property type="entry name" value="PTS-HPr"/>
    <property type="match status" value="1"/>
</dbReference>
<organism evidence="2 3">
    <name type="scientific">Jutongia huaianensis</name>
    <dbReference type="NCBI Taxonomy" id="2763668"/>
    <lineage>
        <taxon>Bacteria</taxon>
        <taxon>Bacillati</taxon>
        <taxon>Bacillota</taxon>
        <taxon>Clostridia</taxon>
        <taxon>Lachnospirales</taxon>
        <taxon>Lachnospiraceae</taxon>
        <taxon>Jutongia</taxon>
    </lineage>
</organism>
<accession>A0ABR7N4M9</accession>
<dbReference type="Proteomes" id="UP000606193">
    <property type="component" value="Unassembled WGS sequence"/>
</dbReference>
<dbReference type="RefSeq" id="WP_022463726.1">
    <property type="nucleotide sequence ID" value="NZ_JACRSX010000028.1"/>
</dbReference>
<proteinExistence type="predicted"/>
<dbReference type="SUPFAM" id="SSF55594">
    <property type="entry name" value="HPr-like"/>
    <property type="match status" value="1"/>
</dbReference>
<gene>
    <name evidence="2" type="ORF">H8704_13310</name>
</gene>
<protein>
    <submittedName>
        <fullName evidence="2">HPr family phosphocarrier protein</fullName>
    </submittedName>
</protein>
<name>A0ABR7N4M9_9FIRM</name>
<dbReference type="InterPro" id="IPR000032">
    <property type="entry name" value="HPr-like"/>
</dbReference>
<evidence type="ECO:0000259" key="1">
    <source>
        <dbReference type="Pfam" id="PF00381"/>
    </source>
</evidence>
<feature type="domain" description="HPr" evidence="1">
    <location>
        <begin position="13"/>
        <end position="74"/>
    </location>
</feature>
<evidence type="ECO:0000313" key="2">
    <source>
        <dbReference type="EMBL" id="MBC8563579.1"/>
    </source>
</evidence>
<sequence length="79" mass="8946">MGEKIPVQLKDVRDVSEFVNILSGFDGDFDLYCGRYCVDAKSILGIMTMDLRNQLFLTGNCEPSDRRNLVRALRARAFA</sequence>
<dbReference type="Gene3D" id="3.30.1340.10">
    <property type="entry name" value="HPr-like"/>
    <property type="match status" value="1"/>
</dbReference>
<evidence type="ECO:0000313" key="3">
    <source>
        <dbReference type="Proteomes" id="UP000606193"/>
    </source>
</evidence>
<comment type="caution">
    <text evidence="2">The sequence shown here is derived from an EMBL/GenBank/DDBJ whole genome shotgun (WGS) entry which is preliminary data.</text>
</comment>